<dbReference type="Pfam" id="PF04552">
    <property type="entry name" value="Sigma54_DBD"/>
    <property type="match status" value="1"/>
</dbReference>
<evidence type="ECO:0000256" key="8">
    <source>
        <dbReference type="ARBA" id="ARBA00023163"/>
    </source>
</evidence>
<dbReference type="GO" id="GO:0000428">
    <property type="term" value="C:DNA-directed RNA polymerase complex"/>
    <property type="evidence" value="ECO:0007669"/>
    <property type="project" value="UniProtKB-KW"/>
</dbReference>
<evidence type="ECO:0000256" key="3">
    <source>
        <dbReference type="ARBA" id="ARBA00022679"/>
    </source>
</evidence>
<dbReference type="PIRSF" id="PIRSF000774">
    <property type="entry name" value="RpoN"/>
    <property type="match status" value="1"/>
</dbReference>
<feature type="domain" description="RNA polymerase sigma factor 54 core-binding" evidence="10">
    <location>
        <begin position="64"/>
        <end position="242"/>
    </location>
</feature>
<dbReference type="OrthoDB" id="9814402at2"/>
<dbReference type="PRINTS" id="PR00045">
    <property type="entry name" value="SIGMA54FCT"/>
</dbReference>
<keyword evidence="6" id="KW-0731">Sigma factor</keyword>
<keyword evidence="5" id="KW-0805">Transcription regulation</keyword>
<dbReference type="GO" id="GO:0006352">
    <property type="term" value="P:DNA-templated transcription initiation"/>
    <property type="evidence" value="ECO:0007669"/>
    <property type="project" value="InterPro"/>
</dbReference>
<dbReference type="InterPro" id="IPR007046">
    <property type="entry name" value="RNA_pol_sigma_54_core-bd"/>
</dbReference>
<dbReference type="Gene3D" id="1.10.10.1330">
    <property type="entry name" value="RNA polymerase sigma-54 factor, core-binding domain"/>
    <property type="match status" value="1"/>
</dbReference>
<keyword evidence="8" id="KW-0804">Transcription</keyword>
<evidence type="ECO:0000256" key="1">
    <source>
        <dbReference type="ARBA" id="ARBA00008798"/>
    </source>
</evidence>
<dbReference type="GO" id="GO:0003677">
    <property type="term" value="F:DNA binding"/>
    <property type="evidence" value="ECO:0007669"/>
    <property type="project" value="UniProtKB-KW"/>
</dbReference>
<keyword evidence="7" id="KW-0238">DNA-binding</keyword>
<evidence type="ECO:0000259" key="10">
    <source>
        <dbReference type="Pfam" id="PF04963"/>
    </source>
</evidence>
<keyword evidence="12" id="KW-1185">Reference proteome</keyword>
<dbReference type="PROSITE" id="PS50044">
    <property type="entry name" value="SIGMA54_3"/>
    <property type="match status" value="1"/>
</dbReference>
<dbReference type="EMBL" id="BDME01000001">
    <property type="protein sequence ID" value="GAX87477.1"/>
    <property type="molecule type" value="Genomic_DNA"/>
</dbReference>
<dbReference type="GO" id="GO:0016987">
    <property type="term" value="F:sigma factor activity"/>
    <property type="evidence" value="ECO:0007669"/>
    <property type="project" value="UniProtKB-KW"/>
</dbReference>
<dbReference type="Pfam" id="PF00309">
    <property type="entry name" value="Sigma54_AID"/>
    <property type="match status" value="1"/>
</dbReference>
<feature type="domain" description="RNA polymerase sigma factor 54 DNA-binding" evidence="9">
    <location>
        <begin position="247"/>
        <end position="400"/>
    </location>
</feature>
<evidence type="ECO:0000313" key="12">
    <source>
        <dbReference type="Proteomes" id="UP000217944"/>
    </source>
</evidence>
<dbReference type="Gene3D" id="1.10.10.60">
    <property type="entry name" value="Homeodomain-like"/>
    <property type="match status" value="1"/>
</dbReference>
<dbReference type="NCBIfam" id="NF004602">
    <property type="entry name" value="PRK05932.2-4"/>
    <property type="match status" value="1"/>
</dbReference>
<keyword evidence="3" id="KW-0808">Transferase</keyword>
<dbReference type="NCBIfam" id="TIGR02395">
    <property type="entry name" value="rpoN_sigma"/>
    <property type="match status" value="1"/>
</dbReference>
<evidence type="ECO:0000256" key="2">
    <source>
        <dbReference type="ARBA" id="ARBA00022478"/>
    </source>
</evidence>
<evidence type="ECO:0000256" key="4">
    <source>
        <dbReference type="ARBA" id="ARBA00022695"/>
    </source>
</evidence>
<accession>A0A292YBJ8</accession>
<name>A0A292YBJ8_9BACT</name>
<keyword evidence="4" id="KW-0548">Nucleotidyltransferase</keyword>
<comment type="caution">
    <text evidence="11">The sequence shown here is derived from an EMBL/GenBank/DDBJ whole genome shotgun (WGS) entry which is preliminary data.</text>
</comment>
<dbReference type="Pfam" id="PF04963">
    <property type="entry name" value="Sigma54_CBD"/>
    <property type="match status" value="1"/>
</dbReference>
<sequence length="410" mass="47588">MKLKTKVSNKLSTKLINFLPFLKASVDDLFEEIYEISKTNPFLEVKNKRFVTVSNLKNANTNEIEALTMSRETLYESLTKQIENSHFFPTQKSKAIAYEIIQDLNNEGYFEGDIKKIAEKLGVSKEKVESVRQRFVYLQPSGVGAKDMKEAMLFQLETIEMDEKIYKLSKAIVKDLEHIDRYVSEDGYEKALKIIKQLNIIPAGEFFKDEEIIPEIIVLNNDGNLEIRLNDEHYPEVNINKENLNDEYVKDKFKEARSIVEALEMRKETLKKIALMIVELQYDFFTGGIIKPMKIKDLADELGYAPSTISRAIANKYLLCDKGIIPLKNFFSFGLDEEISARQIKEEIKQLIKNEDKNKPLSDDKITEIINNKYNLHLVRRTISKYRDQLEIPSSRERKKLYKISLASNN</sequence>
<dbReference type="InterPro" id="IPR007634">
    <property type="entry name" value="RNA_pol_sigma_54_DNA-bd"/>
</dbReference>
<proteinExistence type="inferred from homology"/>
<dbReference type="GO" id="GO:0016779">
    <property type="term" value="F:nucleotidyltransferase activity"/>
    <property type="evidence" value="ECO:0007669"/>
    <property type="project" value="UniProtKB-KW"/>
</dbReference>
<evidence type="ECO:0000256" key="6">
    <source>
        <dbReference type="ARBA" id="ARBA00023082"/>
    </source>
</evidence>
<dbReference type="PANTHER" id="PTHR32248:SF4">
    <property type="entry name" value="RNA POLYMERASE SIGMA-54 FACTOR"/>
    <property type="match status" value="1"/>
</dbReference>
<comment type="similarity">
    <text evidence="1">Belongs to the sigma-54 factor family.</text>
</comment>
<dbReference type="Proteomes" id="UP000217944">
    <property type="component" value="Unassembled WGS sequence"/>
</dbReference>
<dbReference type="RefSeq" id="WP_096258611.1">
    <property type="nucleotide sequence ID" value="NZ_BDME01000001.1"/>
</dbReference>
<evidence type="ECO:0000256" key="5">
    <source>
        <dbReference type="ARBA" id="ARBA00023015"/>
    </source>
</evidence>
<protein>
    <submittedName>
        <fullName evidence="11">RNA polymerase sigma-54 factor</fullName>
    </submittedName>
</protein>
<keyword evidence="2" id="KW-0240">DNA-directed RNA polymerase</keyword>
<dbReference type="AlphaFoldDB" id="A0A292YBJ8"/>
<gene>
    <name evidence="11" type="ORF">LNAT_P0773</name>
</gene>
<reference evidence="11 12" key="1">
    <citation type="journal article" date="2017" name="Syst. Appl. Microbiol.">
        <title>Lebetimonas natsushimae sp. nov., a novel strictly anaerobic, moderately thermophilic chemoautotroph isolated from a deep-sea hydrothermal vent polychaete nest in the Mid-Okinawa Trough.</title>
        <authorList>
            <person name="Nagata R."/>
            <person name="Takaki Y."/>
            <person name="Tame A."/>
            <person name="Nunoura T."/>
            <person name="Muto H."/>
            <person name="Mino S."/>
            <person name="Sawayama S."/>
            <person name="Takai K."/>
            <person name="Nakagawa S."/>
        </authorList>
    </citation>
    <scope>NUCLEOTIDE SEQUENCE [LARGE SCALE GENOMIC DNA]</scope>
    <source>
        <strain evidence="11 12">HS1857</strain>
    </source>
</reference>
<dbReference type="InterPro" id="IPR038709">
    <property type="entry name" value="RpoN_core-bd_sf"/>
</dbReference>
<dbReference type="GO" id="GO:0001216">
    <property type="term" value="F:DNA-binding transcription activator activity"/>
    <property type="evidence" value="ECO:0007669"/>
    <property type="project" value="InterPro"/>
</dbReference>
<evidence type="ECO:0000259" key="9">
    <source>
        <dbReference type="Pfam" id="PF04552"/>
    </source>
</evidence>
<evidence type="ECO:0000313" key="11">
    <source>
        <dbReference type="EMBL" id="GAX87477.1"/>
    </source>
</evidence>
<dbReference type="InterPro" id="IPR000394">
    <property type="entry name" value="RNA_pol_sigma_54"/>
</dbReference>
<organism evidence="11 12">
    <name type="scientific">Lebetimonas natsushimae</name>
    <dbReference type="NCBI Taxonomy" id="1936991"/>
    <lineage>
        <taxon>Bacteria</taxon>
        <taxon>Pseudomonadati</taxon>
        <taxon>Campylobacterota</taxon>
        <taxon>Epsilonproteobacteria</taxon>
        <taxon>Nautiliales</taxon>
        <taxon>Nautiliaceae</taxon>
        <taxon>Lebetimonas</taxon>
    </lineage>
</organism>
<dbReference type="PANTHER" id="PTHR32248">
    <property type="entry name" value="RNA POLYMERASE SIGMA-54 FACTOR"/>
    <property type="match status" value="1"/>
</dbReference>
<evidence type="ECO:0000256" key="7">
    <source>
        <dbReference type="ARBA" id="ARBA00023125"/>
    </source>
</evidence>